<evidence type="ECO:0000256" key="9">
    <source>
        <dbReference type="HAMAP-Rule" id="MF_00135"/>
    </source>
</evidence>
<comment type="similarity">
    <text evidence="9">Belongs to the TrpF family.</text>
</comment>
<dbReference type="Proteomes" id="UP000807850">
    <property type="component" value="Unassembled WGS sequence"/>
</dbReference>
<dbReference type="Pfam" id="PF00697">
    <property type="entry name" value="PRAI"/>
    <property type="match status" value="1"/>
</dbReference>
<dbReference type="HAMAP" id="MF_00135">
    <property type="entry name" value="PRAI"/>
    <property type="match status" value="1"/>
</dbReference>
<evidence type="ECO:0000313" key="12">
    <source>
        <dbReference type="Proteomes" id="UP000807850"/>
    </source>
</evidence>
<accession>A0A9D6L6T1</accession>
<dbReference type="PANTHER" id="PTHR42894:SF1">
    <property type="entry name" value="N-(5'-PHOSPHORIBOSYL)ANTHRANILATE ISOMERASE"/>
    <property type="match status" value="1"/>
</dbReference>
<comment type="catalytic activity">
    <reaction evidence="1 9">
        <text>N-(5-phospho-beta-D-ribosyl)anthranilate = 1-(2-carboxyphenylamino)-1-deoxy-D-ribulose 5-phosphate</text>
        <dbReference type="Rhea" id="RHEA:21540"/>
        <dbReference type="ChEBI" id="CHEBI:18277"/>
        <dbReference type="ChEBI" id="CHEBI:58613"/>
        <dbReference type="EC" id="5.3.1.24"/>
    </reaction>
</comment>
<evidence type="ECO:0000259" key="10">
    <source>
        <dbReference type="Pfam" id="PF00697"/>
    </source>
</evidence>
<evidence type="ECO:0000256" key="6">
    <source>
        <dbReference type="ARBA" id="ARBA00022822"/>
    </source>
</evidence>
<keyword evidence="7 9" id="KW-0057">Aromatic amino acid biosynthesis</keyword>
<dbReference type="SUPFAM" id="SSF51366">
    <property type="entry name" value="Ribulose-phoshate binding barrel"/>
    <property type="match status" value="1"/>
</dbReference>
<dbReference type="PANTHER" id="PTHR42894">
    <property type="entry name" value="N-(5'-PHOSPHORIBOSYL)ANTHRANILATE ISOMERASE"/>
    <property type="match status" value="1"/>
</dbReference>
<evidence type="ECO:0000256" key="3">
    <source>
        <dbReference type="ARBA" id="ARBA00012572"/>
    </source>
</evidence>
<dbReference type="AlphaFoldDB" id="A0A9D6L6T1"/>
<evidence type="ECO:0000256" key="2">
    <source>
        <dbReference type="ARBA" id="ARBA00004664"/>
    </source>
</evidence>
<dbReference type="InterPro" id="IPR001240">
    <property type="entry name" value="PRAI_dom"/>
</dbReference>
<evidence type="ECO:0000256" key="5">
    <source>
        <dbReference type="ARBA" id="ARBA00022605"/>
    </source>
</evidence>
<keyword evidence="6 9" id="KW-0822">Tryptophan biosynthesis</keyword>
<evidence type="ECO:0000256" key="4">
    <source>
        <dbReference type="ARBA" id="ARBA00022272"/>
    </source>
</evidence>
<dbReference type="InterPro" id="IPR013785">
    <property type="entry name" value="Aldolase_TIM"/>
</dbReference>
<proteinExistence type="inferred from homology"/>
<dbReference type="GO" id="GO:0004640">
    <property type="term" value="F:phosphoribosylanthranilate isomerase activity"/>
    <property type="evidence" value="ECO:0007669"/>
    <property type="project" value="UniProtKB-UniRule"/>
</dbReference>
<dbReference type="InterPro" id="IPR044643">
    <property type="entry name" value="TrpF_fam"/>
</dbReference>
<evidence type="ECO:0000256" key="7">
    <source>
        <dbReference type="ARBA" id="ARBA00023141"/>
    </source>
</evidence>
<dbReference type="Gene3D" id="3.20.20.70">
    <property type="entry name" value="Aldolase class I"/>
    <property type="match status" value="1"/>
</dbReference>
<reference evidence="11" key="1">
    <citation type="submission" date="2020-07" db="EMBL/GenBank/DDBJ databases">
        <title>Huge and variable diversity of episymbiotic CPR bacteria and DPANN archaea in groundwater ecosystems.</title>
        <authorList>
            <person name="He C.Y."/>
            <person name="Keren R."/>
            <person name="Whittaker M."/>
            <person name="Farag I.F."/>
            <person name="Doudna J."/>
            <person name="Cate J.H.D."/>
            <person name="Banfield J.F."/>
        </authorList>
    </citation>
    <scope>NUCLEOTIDE SEQUENCE</scope>
    <source>
        <strain evidence="11">NC_groundwater_928_Pr1_S-0.2um_72_17</strain>
    </source>
</reference>
<keyword evidence="8 9" id="KW-0413">Isomerase</keyword>
<dbReference type="InterPro" id="IPR011060">
    <property type="entry name" value="RibuloseP-bd_barrel"/>
</dbReference>
<protein>
    <recommendedName>
        <fullName evidence="4 9">N-(5'-phosphoribosyl)anthranilate isomerase</fullName>
        <shortName evidence="9">PRAI</shortName>
        <ecNumber evidence="3 9">5.3.1.24</ecNumber>
    </recommendedName>
</protein>
<dbReference type="EMBL" id="JACQAY010000220">
    <property type="protein sequence ID" value="MBI3539968.1"/>
    <property type="molecule type" value="Genomic_DNA"/>
</dbReference>
<evidence type="ECO:0000256" key="1">
    <source>
        <dbReference type="ARBA" id="ARBA00001164"/>
    </source>
</evidence>
<name>A0A9D6L6T1_UNCEI</name>
<feature type="domain" description="N-(5'phosphoribosyl) anthranilate isomerase (PRAI)" evidence="10">
    <location>
        <begin position="10"/>
        <end position="203"/>
    </location>
</feature>
<gene>
    <name evidence="9" type="primary">trpF</name>
    <name evidence="11" type="ORF">HY076_06815</name>
</gene>
<organism evidence="11 12">
    <name type="scientific">Eiseniibacteriota bacterium</name>
    <dbReference type="NCBI Taxonomy" id="2212470"/>
    <lineage>
        <taxon>Bacteria</taxon>
        <taxon>Candidatus Eiseniibacteriota</taxon>
    </lineage>
</organism>
<dbReference type="GO" id="GO:0000162">
    <property type="term" value="P:L-tryptophan biosynthetic process"/>
    <property type="evidence" value="ECO:0007669"/>
    <property type="project" value="UniProtKB-UniRule"/>
</dbReference>
<keyword evidence="5 9" id="KW-0028">Amino-acid biosynthesis</keyword>
<evidence type="ECO:0000313" key="11">
    <source>
        <dbReference type="EMBL" id="MBI3539968.1"/>
    </source>
</evidence>
<dbReference type="CDD" id="cd00405">
    <property type="entry name" value="PRAI"/>
    <property type="match status" value="1"/>
</dbReference>
<sequence length="216" mass="23122">MNEPGRRTIVKVCGLTRVEDARAAADAGADWLGFIVRGESPRRIEPAAAAAIVAALPEAVAVAVMVGVGPDEAMELARAIGARRVQIHRADPADWPREFALPVTFAVPVADDGRLTSRLPAPEHLVMLDRAHETKAGGTGETFPWESAAALAVRRSVILAGGLDDQNVAEALERVRPFGVDAASRLEREPGIKDHERVRRFVAAVRAHDARQRAAS</sequence>
<evidence type="ECO:0000256" key="8">
    <source>
        <dbReference type="ARBA" id="ARBA00023235"/>
    </source>
</evidence>
<comment type="caution">
    <text evidence="11">The sequence shown here is derived from an EMBL/GenBank/DDBJ whole genome shotgun (WGS) entry which is preliminary data.</text>
</comment>
<dbReference type="EC" id="5.3.1.24" evidence="3 9"/>
<comment type="pathway">
    <text evidence="2 9">Amino-acid biosynthesis; L-tryptophan biosynthesis; L-tryptophan from chorismate: step 3/5.</text>
</comment>